<evidence type="ECO:0000256" key="2">
    <source>
        <dbReference type="ARBA" id="ARBA00022670"/>
    </source>
</evidence>
<dbReference type="Pfam" id="PF00082">
    <property type="entry name" value="Peptidase_S8"/>
    <property type="match status" value="1"/>
</dbReference>
<dbReference type="PROSITE" id="PS00137">
    <property type="entry name" value="SUBTILASE_HIS"/>
    <property type="match status" value="1"/>
</dbReference>
<sequence>MAHGDVRGMPQHDRLSNSSALSALACAIALALSACGGGGSNVRAAPPPAPPAAPGIGFTPTVATDSSLTQANPPAVPSRGAPVTFSSPSLSGHLILTNAAGALGAGLKGKGVTIGLVDSGVNRNHPTLSGRVTRNFVHVDPDANDLSVDDKIGHGTIVASLAAGKPAIGNYLNPDGSNSGQTGQWGGGVAQEATIVSSRIIGDTPPVDDGSGQGNEIGAGQGYGDFFKAINAELADAGAKIINNSWGGLYWNDPALTTELANAWKDFVVARGGIIVFANGNAGEDPALRLEPSDNARLPTLANDAQLESGWLTVGALDPDNPTQLTSYSQECGSAMNYCLVAPGNVVFIDPDATSQATSGLYRGGGTSFAAPQVAGAAAVVWSAFPYFDNDLVRQTILGAAKDLGEFGVDPVFGWGLLDVTKAANGPSKFAWGDVSVSFSGTSVWRNQISGDGGLVKSGPGTLILTQIGGYLGDTRVLEGGLYLSGGAGFSDIFVSQGATVWSGGFAMALQNDGTYLAGASGTVGARSFTQGATGNLGVWLGNTFLVTGPAALDGQVSVLGVKQGYVTASRETLLNAHSISGTFDSLKAAPNVFLDASLSYDPNNVFLDIKRIDVTKAVAGMGLSGITMASAERVETAMGAIDSQLAGIAPAGIDGAFIDAAGALQHSTSVANADLSLRSLSGQLHAASSALTFDSIDATRRALDARVERLGTSRHAAGGWYRDLATSGTLAQAGYDGVALDAQGEMIGNDWRAAGGDAVFGLAMSRVRQANWLGAFGDRSRGEQREVQLYAAGWHGDWYGQAQLALGGFDRQMQRNLLLGARQDTVATTLLGRYQSAFAEVGRRFDVAGVALSPYAGSQYAQIDNAGFAERGETGFGLRADAWNSRRWQGFAGLRAQRGWRLGGVDLRADTRAEWQRTLASQGELFQASFTGLSQWAPVQGIGLAEHGVTFGAGLSALFGDDALLRLDAVRRSSPLGGNNTVSLQGFYRF</sequence>
<dbReference type="PROSITE" id="PS00138">
    <property type="entry name" value="SUBTILASE_SER"/>
    <property type="match status" value="1"/>
</dbReference>
<feature type="active site" description="Charge relay system" evidence="6">
    <location>
        <position position="154"/>
    </location>
</feature>
<dbReference type="InterPro" id="IPR050131">
    <property type="entry name" value="Peptidase_S8_subtilisin-like"/>
</dbReference>
<dbReference type="InterPro" id="IPR000209">
    <property type="entry name" value="Peptidase_S8/S53_dom"/>
</dbReference>
<evidence type="ECO:0000256" key="4">
    <source>
        <dbReference type="ARBA" id="ARBA00022801"/>
    </source>
</evidence>
<dbReference type="PANTHER" id="PTHR43806">
    <property type="entry name" value="PEPTIDASE S8"/>
    <property type="match status" value="1"/>
</dbReference>
<dbReference type="InterPro" id="IPR023828">
    <property type="entry name" value="Peptidase_S8_Ser-AS"/>
</dbReference>
<dbReference type="PROSITE" id="PS51257">
    <property type="entry name" value="PROKAR_LIPOPROTEIN"/>
    <property type="match status" value="1"/>
</dbReference>
<keyword evidence="10" id="KW-1185">Reference proteome</keyword>
<dbReference type="PANTHER" id="PTHR43806:SF11">
    <property type="entry name" value="CEREVISIN-RELATED"/>
    <property type="match status" value="1"/>
</dbReference>
<evidence type="ECO:0000256" key="7">
    <source>
        <dbReference type="SAM" id="MobiDB-lite"/>
    </source>
</evidence>
<dbReference type="Proteomes" id="UP000262917">
    <property type="component" value="Unassembled WGS sequence"/>
</dbReference>
<feature type="active site" description="Charge relay system" evidence="6">
    <location>
        <position position="368"/>
    </location>
</feature>
<dbReference type="InterPro" id="IPR023827">
    <property type="entry name" value="Peptidase_S8_Asp-AS"/>
</dbReference>
<dbReference type="PRINTS" id="PR00723">
    <property type="entry name" value="SUBTILISIN"/>
</dbReference>
<keyword evidence="3" id="KW-0732">Signal</keyword>
<evidence type="ECO:0000313" key="9">
    <source>
        <dbReference type="EMBL" id="RFP60827.1"/>
    </source>
</evidence>
<dbReference type="InterPro" id="IPR036709">
    <property type="entry name" value="Autotransporte_beta_dom_sf"/>
</dbReference>
<dbReference type="SUPFAM" id="SSF103515">
    <property type="entry name" value="Autotransporter"/>
    <property type="match status" value="1"/>
</dbReference>
<dbReference type="AlphaFoldDB" id="A0A372DN36"/>
<dbReference type="SMART" id="SM00869">
    <property type="entry name" value="Autotransporter"/>
    <property type="match status" value="1"/>
</dbReference>
<dbReference type="Pfam" id="PF03797">
    <property type="entry name" value="Autotransporter"/>
    <property type="match status" value="1"/>
</dbReference>
<accession>A0A372DN36</accession>
<evidence type="ECO:0000256" key="6">
    <source>
        <dbReference type="PROSITE-ProRule" id="PRU01240"/>
    </source>
</evidence>
<dbReference type="InterPro" id="IPR036852">
    <property type="entry name" value="Peptidase_S8/S53_dom_sf"/>
</dbReference>
<evidence type="ECO:0000256" key="3">
    <source>
        <dbReference type="ARBA" id="ARBA00022729"/>
    </source>
</evidence>
<evidence type="ECO:0000313" key="10">
    <source>
        <dbReference type="Proteomes" id="UP000262917"/>
    </source>
</evidence>
<feature type="domain" description="Autotransporter" evidence="8">
    <location>
        <begin position="713"/>
        <end position="991"/>
    </location>
</feature>
<evidence type="ECO:0000256" key="1">
    <source>
        <dbReference type="ARBA" id="ARBA00011073"/>
    </source>
</evidence>
<dbReference type="Gene3D" id="2.40.128.130">
    <property type="entry name" value="Autotransporter beta-domain"/>
    <property type="match status" value="1"/>
</dbReference>
<dbReference type="SUPFAM" id="SSF52743">
    <property type="entry name" value="Subtilisin-like"/>
    <property type="match status" value="1"/>
</dbReference>
<dbReference type="EMBL" id="QVPD01000005">
    <property type="protein sequence ID" value="RFP60827.1"/>
    <property type="molecule type" value="Genomic_DNA"/>
</dbReference>
<keyword evidence="5 6" id="KW-0720">Serine protease</keyword>
<protein>
    <submittedName>
        <fullName evidence="9">Autotransporter domain-containing protein</fullName>
    </submittedName>
</protein>
<proteinExistence type="inferred from homology"/>
<feature type="active site" description="Charge relay system" evidence="6">
    <location>
        <position position="118"/>
    </location>
</feature>
<evidence type="ECO:0000256" key="5">
    <source>
        <dbReference type="ARBA" id="ARBA00022825"/>
    </source>
</evidence>
<dbReference type="InterPro" id="IPR034061">
    <property type="entry name" value="Peptidases_S8_Autotransporter"/>
</dbReference>
<dbReference type="Gene3D" id="3.40.50.200">
    <property type="entry name" value="Peptidase S8/S53 domain"/>
    <property type="match status" value="1"/>
</dbReference>
<keyword evidence="2 6" id="KW-0645">Protease</keyword>
<organism evidence="9 10">
    <name type="scientific">Cognatiluteimonas weifangensis</name>
    <dbReference type="NCBI Taxonomy" id="2303539"/>
    <lineage>
        <taxon>Bacteria</taxon>
        <taxon>Pseudomonadati</taxon>
        <taxon>Pseudomonadota</taxon>
        <taxon>Gammaproteobacteria</taxon>
        <taxon>Lysobacterales</taxon>
        <taxon>Lysobacteraceae</taxon>
        <taxon>Cognatiluteimonas</taxon>
    </lineage>
</organism>
<comment type="similarity">
    <text evidence="1 6">Belongs to the peptidase S8 family.</text>
</comment>
<dbReference type="GO" id="GO:0004252">
    <property type="term" value="F:serine-type endopeptidase activity"/>
    <property type="evidence" value="ECO:0007669"/>
    <property type="project" value="UniProtKB-UniRule"/>
</dbReference>
<dbReference type="PROSITE" id="PS00136">
    <property type="entry name" value="SUBTILASE_ASP"/>
    <property type="match status" value="1"/>
</dbReference>
<dbReference type="PROSITE" id="PS51208">
    <property type="entry name" value="AUTOTRANSPORTER"/>
    <property type="match status" value="1"/>
</dbReference>
<feature type="region of interest" description="Disordered" evidence="7">
    <location>
        <begin position="39"/>
        <end position="80"/>
    </location>
</feature>
<feature type="compositionally biased region" description="Polar residues" evidence="7">
    <location>
        <begin position="61"/>
        <end position="72"/>
    </location>
</feature>
<name>A0A372DN36_9GAMM</name>
<dbReference type="InterPro" id="IPR022398">
    <property type="entry name" value="Peptidase_S8_His-AS"/>
</dbReference>
<gene>
    <name evidence="9" type="ORF">D0Y53_06710</name>
</gene>
<comment type="caution">
    <text evidence="9">The sequence shown here is derived from an EMBL/GenBank/DDBJ whole genome shotgun (WGS) entry which is preliminary data.</text>
</comment>
<dbReference type="InterPro" id="IPR015500">
    <property type="entry name" value="Peptidase_S8_subtilisin-rel"/>
</dbReference>
<reference evidence="9 10" key="1">
    <citation type="submission" date="2018-08" db="EMBL/GenBank/DDBJ databases">
        <title>Lysobacter weifangensis sp. nov., a new member of the family 'Xanthomonadaceae', isolated from soil in a farmland.</title>
        <authorList>
            <person name="Zhao H."/>
        </authorList>
    </citation>
    <scope>NUCLEOTIDE SEQUENCE [LARGE SCALE GENOMIC DNA]</scope>
    <source>
        <strain evidence="9 10">WF-2</strain>
    </source>
</reference>
<dbReference type="PROSITE" id="PS51892">
    <property type="entry name" value="SUBTILASE"/>
    <property type="match status" value="1"/>
</dbReference>
<keyword evidence="4 6" id="KW-0378">Hydrolase</keyword>
<dbReference type="InterPro" id="IPR005546">
    <property type="entry name" value="Autotransporte_beta"/>
</dbReference>
<evidence type="ECO:0000259" key="8">
    <source>
        <dbReference type="PROSITE" id="PS51208"/>
    </source>
</evidence>
<dbReference type="CDD" id="cd04848">
    <property type="entry name" value="Peptidases_S8_Autotransporter_serine_protease_like"/>
    <property type="match status" value="1"/>
</dbReference>
<dbReference type="GO" id="GO:0006508">
    <property type="term" value="P:proteolysis"/>
    <property type="evidence" value="ECO:0007669"/>
    <property type="project" value="UniProtKB-KW"/>
</dbReference>